<dbReference type="PROSITE" id="PS00086">
    <property type="entry name" value="CYTOCHROME_P450"/>
    <property type="match status" value="1"/>
</dbReference>
<dbReference type="GO" id="GO:0000249">
    <property type="term" value="F:C-22 sterol desaturase (NADPH) activity"/>
    <property type="evidence" value="ECO:0007669"/>
    <property type="project" value="UniProtKB-EC"/>
</dbReference>
<evidence type="ECO:0000256" key="2">
    <source>
        <dbReference type="ARBA" id="ARBA00010617"/>
    </source>
</evidence>
<evidence type="ECO:0000256" key="11">
    <source>
        <dbReference type="SAM" id="Phobius"/>
    </source>
</evidence>
<dbReference type="AlphaFoldDB" id="A0A0D6R5R9"/>
<keyword evidence="10" id="KW-0503">Monooxygenase</keyword>
<sequence>MRNCLRWFNFLWTIYILILSYSLVILFHAQMDMSHVFWFFPTLSITWHFVIAAMVALFIAWQQVIYLKKKSSIPGPSLVIPFLGGAIEMVANPTKFWDDQSKAARNFGLAGNFLLGNFIVFIRDSELCHKIFANVKPDVFHLIGHPFGKKLFGEHNLIYMFGEEHRQLRRRFAPNFTLKALGVYVAIQENDIRKHISKWIEICSSNNNKPIALRTLCRDMNLETSQNVFVGPYLSEEAREQFNRDYTLFNTGLMALPIDLPGFAFYKARHAVSRLARTLAECARQSKKTMESGKEASCLVDFFMVDTLREIREANERGAPMPAHTDEIEMGGYIFDFLFAAQDASTSSLVWAITLLESHPKILEKVREEQIRIRPDLDAPIFAEQLREMKYTEMVVKEVIRFRPPATMVPHIAAVDFPITENYIIPKGTIVFPSLFESSFQGFTDPHKFDPERFSPCRQEDQVYKRNWLPFGAGPHQCVGQRYAVNHLMLFVALFSTSVDCTRCRTPDCDEIAYMPTIVPKDEFLVYLSRRTKTA</sequence>
<dbReference type="PRINTS" id="PR00465">
    <property type="entry name" value="EP450IV"/>
</dbReference>
<dbReference type="GO" id="GO:0005506">
    <property type="term" value="F:iron ion binding"/>
    <property type="evidence" value="ECO:0007669"/>
    <property type="project" value="InterPro"/>
</dbReference>
<evidence type="ECO:0000256" key="6">
    <source>
        <dbReference type="ARBA" id="ARBA00039038"/>
    </source>
</evidence>
<evidence type="ECO:0000313" key="12">
    <source>
        <dbReference type="EMBL" id="JAG98051.1"/>
    </source>
</evidence>
<dbReference type="SUPFAM" id="SSF48264">
    <property type="entry name" value="Cytochrome P450"/>
    <property type="match status" value="1"/>
</dbReference>
<comment type="catalytic activity">
    <reaction evidence="8">
        <text>5-dehydroepisterol + NADPH + O2 + H(+) = ergosta-5,7,22,24(28)-tetraen-3beta-ol + NADP(+) + 2 H2O</text>
        <dbReference type="Rhea" id="RHEA:33467"/>
        <dbReference type="ChEBI" id="CHEBI:15377"/>
        <dbReference type="ChEBI" id="CHEBI:15378"/>
        <dbReference type="ChEBI" id="CHEBI:15379"/>
        <dbReference type="ChEBI" id="CHEBI:18249"/>
        <dbReference type="ChEBI" id="CHEBI:52972"/>
        <dbReference type="ChEBI" id="CHEBI:57783"/>
        <dbReference type="ChEBI" id="CHEBI:58349"/>
        <dbReference type="EC" id="1.14.19.41"/>
    </reaction>
</comment>
<evidence type="ECO:0000256" key="5">
    <source>
        <dbReference type="ARBA" id="ARBA00023004"/>
    </source>
</evidence>
<keyword evidence="9 10" id="KW-0349">Heme</keyword>
<evidence type="ECO:0000256" key="9">
    <source>
        <dbReference type="PIRSR" id="PIRSR602403-1"/>
    </source>
</evidence>
<proteinExistence type="inferred from homology"/>
<keyword evidence="5 9" id="KW-0408">Iron</keyword>
<name>A0A0D6R5R9_ARACU</name>
<keyword evidence="11" id="KW-0812">Transmembrane</keyword>
<evidence type="ECO:0000256" key="7">
    <source>
        <dbReference type="ARBA" id="ARBA00041546"/>
    </source>
</evidence>
<keyword evidence="11" id="KW-0472">Membrane</keyword>
<protein>
    <recommendedName>
        <fullName evidence="6">sterol 22-desaturase</fullName>
        <ecNumber evidence="6">1.14.19.41</ecNumber>
    </recommendedName>
    <alternativeName>
        <fullName evidence="7">C-22 sterol desaturase</fullName>
    </alternativeName>
</protein>
<dbReference type="Gene3D" id="1.10.630.10">
    <property type="entry name" value="Cytochrome P450"/>
    <property type="match status" value="1"/>
</dbReference>
<dbReference type="Pfam" id="PF00067">
    <property type="entry name" value="p450"/>
    <property type="match status" value="1"/>
</dbReference>
<reference evidence="12" key="1">
    <citation type="submission" date="2015-03" db="EMBL/GenBank/DDBJ databases">
        <title>A transcriptome of Araucaria cunninghamii, an australian fine timber species.</title>
        <authorList>
            <person name="Jing Yi C.J.Y."/>
            <person name="Yin San L.Y.S."/>
            <person name="Abdul Karim S.S."/>
            <person name="Wan Azmi N.N."/>
            <person name="Hercus R.R."/>
            <person name="Croft L.L."/>
        </authorList>
    </citation>
    <scope>NUCLEOTIDE SEQUENCE</scope>
    <source>
        <strain evidence="12">MI0301</strain>
        <tissue evidence="12">Leaf</tissue>
    </source>
</reference>
<feature type="binding site" description="axial binding residue" evidence="9">
    <location>
        <position position="478"/>
    </location>
    <ligand>
        <name>heme</name>
        <dbReference type="ChEBI" id="CHEBI:30413"/>
    </ligand>
    <ligandPart>
        <name>Fe</name>
        <dbReference type="ChEBI" id="CHEBI:18248"/>
    </ligandPart>
</feature>
<dbReference type="InterPro" id="IPR002403">
    <property type="entry name" value="Cyt_P450_E_grp-IV"/>
</dbReference>
<dbReference type="PRINTS" id="PR00385">
    <property type="entry name" value="P450"/>
</dbReference>
<evidence type="ECO:0000256" key="10">
    <source>
        <dbReference type="RuleBase" id="RU000461"/>
    </source>
</evidence>
<dbReference type="EMBL" id="GCKF01028711">
    <property type="protein sequence ID" value="JAG98051.1"/>
    <property type="molecule type" value="Transcribed_RNA"/>
</dbReference>
<dbReference type="PANTHER" id="PTHR24286">
    <property type="entry name" value="CYTOCHROME P450 26"/>
    <property type="match status" value="1"/>
</dbReference>
<dbReference type="GO" id="GO:0020037">
    <property type="term" value="F:heme binding"/>
    <property type="evidence" value="ECO:0007669"/>
    <property type="project" value="InterPro"/>
</dbReference>
<keyword evidence="3 9" id="KW-0479">Metal-binding</keyword>
<dbReference type="InterPro" id="IPR036396">
    <property type="entry name" value="Cyt_P450_sf"/>
</dbReference>
<comment type="similarity">
    <text evidence="2 10">Belongs to the cytochrome P450 family.</text>
</comment>
<evidence type="ECO:0000256" key="8">
    <source>
        <dbReference type="ARBA" id="ARBA00047463"/>
    </source>
</evidence>
<evidence type="ECO:0000256" key="4">
    <source>
        <dbReference type="ARBA" id="ARBA00023002"/>
    </source>
</evidence>
<dbReference type="EC" id="1.14.19.41" evidence="6"/>
<evidence type="ECO:0000256" key="1">
    <source>
        <dbReference type="ARBA" id="ARBA00001971"/>
    </source>
</evidence>
<feature type="transmembrane region" description="Helical" evidence="11">
    <location>
        <begin position="7"/>
        <end position="29"/>
    </location>
</feature>
<dbReference type="FunFam" id="1.10.630.10:FF:000021">
    <property type="entry name" value="Cytochrome P450 61"/>
    <property type="match status" value="1"/>
</dbReference>
<keyword evidence="11" id="KW-1133">Transmembrane helix</keyword>
<organism evidence="12">
    <name type="scientific">Araucaria cunninghamii</name>
    <name type="common">Hoop pine</name>
    <name type="synonym">Moreton Bay pine</name>
    <dbReference type="NCBI Taxonomy" id="56994"/>
    <lineage>
        <taxon>Eukaryota</taxon>
        <taxon>Viridiplantae</taxon>
        <taxon>Streptophyta</taxon>
        <taxon>Embryophyta</taxon>
        <taxon>Tracheophyta</taxon>
        <taxon>Spermatophyta</taxon>
        <taxon>Pinopsida</taxon>
        <taxon>Pinidae</taxon>
        <taxon>Conifers II</taxon>
        <taxon>Araucariales</taxon>
        <taxon>Araucariaceae</taxon>
        <taxon>Araucaria</taxon>
    </lineage>
</organism>
<comment type="cofactor">
    <cofactor evidence="1 9">
        <name>heme</name>
        <dbReference type="ChEBI" id="CHEBI:30413"/>
    </cofactor>
</comment>
<dbReference type="InterPro" id="IPR017972">
    <property type="entry name" value="Cyt_P450_CS"/>
</dbReference>
<evidence type="ECO:0000256" key="3">
    <source>
        <dbReference type="ARBA" id="ARBA00022723"/>
    </source>
</evidence>
<dbReference type="GO" id="GO:0016125">
    <property type="term" value="P:sterol metabolic process"/>
    <property type="evidence" value="ECO:0007669"/>
    <property type="project" value="TreeGrafter"/>
</dbReference>
<dbReference type="InterPro" id="IPR001128">
    <property type="entry name" value="Cyt_P450"/>
</dbReference>
<feature type="transmembrane region" description="Helical" evidence="11">
    <location>
        <begin position="35"/>
        <end position="61"/>
    </location>
</feature>
<dbReference type="PANTHER" id="PTHR24286:SF228">
    <property type="entry name" value="C-22 STEROL DESATURASE ERG5"/>
    <property type="match status" value="1"/>
</dbReference>
<keyword evidence="4 10" id="KW-0560">Oxidoreductase</keyword>
<feature type="transmembrane region" description="Helical" evidence="11">
    <location>
        <begin position="103"/>
        <end position="122"/>
    </location>
</feature>
<accession>A0A0D6R5R9</accession>
<dbReference type="GO" id="GO:0004497">
    <property type="term" value="F:monooxygenase activity"/>
    <property type="evidence" value="ECO:0007669"/>
    <property type="project" value="UniProtKB-KW"/>
</dbReference>
<dbReference type="CDD" id="cd11082">
    <property type="entry name" value="CYP61_CYP710"/>
    <property type="match status" value="1"/>
</dbReference>